<dbReference type="Pfam" id="PF12146">
    <property type="entry name" value="Hydrolase_4"/>
    <property type="match status" value="1"/>
</dbReference>
<dbReference type="PANTHER" id="PTHR43798:SF33">
    <property type="entry name" value="HYDROLASE, PUTATIVE (AFU_ORTHOLOGUE AFUA_2G14860)-RELATED"/>
    <property type="match status" value="1"/>
</dbReference>
<dbReference type="EMBL" id="LN871598">
    <property type="protein sequence ID" value="CTQ40705.1"/>
    <property type="molecule type" value="Genomic_DNA"/>
</dbReference>
<name>A0A0K3AQI0_BABMR</name>
<dbReference type="VEuPathDB" id="PiroplasmaDB:BMR1_03g00525"/>
<dbReference type="RefSeq" id="XP_012648716.1">
    <property type="nucleotide sequence ID" value="XM_012793262.1"/>
</dbReference>
<dbReference type="InterPro" id="IPR050266">
    <property type="entry name" value="AB_hydrolase_sf"/>
</dbReference>
<evidence type="ECO:0000259" key="1">
    <source>
        <dbReference type="Pfam" id="PF12146"/>
    </source>
</evidence>
<gene>
    <name evidence="2" type="ORF">BMR1_03g00525</name>
</gene>
<dbReference type="OMA" id="TNSHTII"/>
<keyword evidence="3" id="KW-1185">Reference proteome</keyword>
<dbReference type="Gene3D" id="3.40.50.1820">
    <property type="entry name" value="alpha/beta hydrolase"/>
    <property type="match status" value="1"/>
</dbReference>
<sequence>MQEKNDTKSYDFYYKTCITDLHCPCGINNNIAADCWYENHKKQEYKLPNWLKSYDIKCPFDRCNLYKGSHGITSYIYTGNPEDPLVSIILKYIITFHGFNASLSAFNNLRCSLNNSKFSVLSFDLYGHGLSSSPKYKYYSENYSLEFFAKQLRELLIFLRLETKSATLIGMSMGCCIAAKYCYMYPQSVDKLIFLSPAGHITDIPYRIKMIKNCSCITPVAGCFFWPICFKRRGCKKNSMWERTMWMLFVKKRGPLGIMACVNRIPLWNCLDLYQQIGEFHKPTLLLWGKCDKVIPIKVSYDFQKALKNSLLVKFDDCGHLLLSDKPMETICTCIAFLNIQYTKSSQINVTKFRNWLPFDENGHYIHKLSRSIDYSVDEDTDELNLPSNQILVTIDEYENDIKFPDM</sequence>
<dbReference type="KEGG" id="bmic:BMR1_03g00525"/>
<dbReference type="GO" id="GO:0016020">
    <property type="term" value="C:membrane"/>
    <property type="evidence" value="ECO:0007669"/>
    <property type="project" value="TreeGrafter"/>
</dbReference>
<dbReference type="GeneID" id="24424740"/>
<reference evidence="2 3" key="2">
    <citation type="journal article" date="2013" name="PLoS ONE">
        <title>Whole genome mapping and re-organization of the nuclear and mitochondrial genomes of Babesia microti isolates.</title>
        <authorList>
            <person name="Cornillot E."/>
            <person name="Dassouli A."/>
            <person name="Garg A."/>
            <person name="Pachikara N."/>
            <person name="Randazzo S."/>
            <person name="Depoix D."/>
            <person name="Carcy B."/>
            <person name="Delbecq S."/>
            <person name="Frutos R."/>
            <person name="Silva J.C."/>
            <person name="Sutton R."/>
            <person name="Krause P.J."/>
            <person name="Mamoun C.B."/>
        </authorList>
    </citation>
    <scope>NUCLEOTIDE SEQUENCE [LARGE SCALE GENOMIC DNA]</scope>
    <source>
        <strain evidence="2 3">RI</strain>
    </source>
</reference>
<dbReference type="Proteomes" id="UP000002899">
    <property type="component" value="Chromosome III"/>
</dbReference>
<dbReference type="AlphaFoldDB" id="A0A0K3AQI0"/>
<feature type="domain" description="Serine aminopeptidase S33" evidence="1">
    <location>
        <begin position="92"/>
        <end position="326"/>
    </location>
</feature>
<protein>
    <submittedName>
        <fullName evidence="2">Cardiolipin-specific phospholipase</fullName>
    </submittedName>
</protein>
<dbReference type="PANTHER" id="PTHR43798">
    <property type="entry name" value="MONOACYLGLYCEROL LIPASE"/>
    <property type="match status" value="1"/>
</dbReference>
<dbReference type="SUPFAM" id="SSF53474">
    <property type="entry name" value="alpha/beta-Hydrolases"/>
    <property type="match status" value="1"/>
</dbReference>
<dbReference type="PRINTS" id="PR00111">
    <property type="entry name" value="ABHYDROLASE"/>
</dbReference>
<evidence type="ECO:0000313" key="2">
    <source>
        <dbReference type="EMBL" id="CTQ40705.1"/>
    </source>
</evidence>
<dbReference type="InterPro" id="IPR022742">
    <property type="entry name" value="Hydrolase_4"/>
</dbReference>
<organism evidence="2 3">
    <name type="scientific">Babesia microti (strain RI)</name>
    <dbReference type="NCBI Taxonomy" id="1133968"/>
    <lineage>
        <taxon>Eukaryota</taxon>
        <taxon>Sar</taxon>
        <taxon>Alveolata</taxon>
        <taxon>Apicomplexa</taxon>
        <taxon>Aconoidasida</taxon>
        <taxon>Piroplasmida</taxon>
        <taxon>Babesiidae</taxon>
        <taxon>Babesia</taxon>
    </lineage>
</organism>
<reference evidence="2 3" key="3">
    <citation type="journal article" date="2016" name="Sci. Rep.">
        <title>Genome-wide diversity and gene expression profiling of Babesia microti isolates identify polymorphic genes that mediate host-pathogen interactions.</title>
        <authorList>
            <person name="Silva J.C."/>
            <person name="Cornillot E."/>
            <person name="McCracken C."/>
            <person name="Usmani-Brown S."/>
            <person name="Dwivedi A."/>
            <person name="Ifeonu O.O."/>
            <person name="Crabtree J."/>
            <person name="Gotia H.T."/>
            <person name="Virji A.Z."/>
            <person name="Reynes C."/>
            <person name="Colinge J."/>
            <person name="Kumar V."/>
            <person name="Lawres L."/>
            <person name="Pazzi J.E."/>
            <person name="Pablo J.V."/>
            <person name="Hung C."/>
            <person name="Brancato J."/>
            <person name="Kumari P."/>
            <person name="Orvis J."/>
            <person name="Tretina K."/>
            <person name="Chibucos M."/>
            <person name="Ott S."/>
            <person name="Sadzewicz L."/>
            <person name="Sengamalay N."/>
            <person name="Shetty A.C."/>
            <person name="Su Q."/>
            <person name="Tallon L."/>
            <person name="Fraser C.M."/>
            <person name="Frutos R."/>
            <person name="Molina D.M."/>
            <person name="Krause P.J."/>
            <person name="Ben Mamoun C."/>
        </authorList>
    </citation>
    <scope>NUCLEOTIDE SEQUENCE [LARGE SCALE GENOMIC DNA]</scope>
    <source>
        <strain evidence="2 3">RI</strain>
    </source>
</reference>
<dbReference type="InterPro" id="IPR000073">
    <property type="entry name" value="AB_hydrolase_1"/>
</dbReference>
<evidence type="ECO:0000313" key="3">
    <source>
        <dbReference type="Proteomes" id="UP000002899"/>
    </source>
</evidence>
<accession>A0A0K3AQI0</accession>
<dbReference type="OrthoDB" id="408373at2759"/>
<proteinExistence type="predicted"/>
<dbReference type="InterPro" id="IPR029058">
    <property type="entry name" value="AB_hydrolase_fold"/>
</dbReference>
<reference evidence="2 3" key="1">
    <citation type="journal article" date="2012" name="Nucleic Acids Res.">
        <title>Sequencing of the smallest Apicomplexan genome from the human pathogen Babesia microti.</title>
        <authorList>
            <person name="Cornillot E."/>
            <person name="Hadj-Kaddour K."/>
            <person name="Dassouli A."/>
            <person name="Noel B."/>
            <person name="Ranwez V."/>
            <person name="Vacherie B."/>
            <person name="Augagneur Y."/>
            <person name="Bres V."/>
            <person name="Duclos A."/>
            <person name="Randazzo S."/>
            <person name="Carcy B."/>
            <person name="Debierre-Grockiego F."/>
            <person name="Delbecq S."/>
            <person name="Moubri-Menage K."/>
            <person name="Shams-Eldin H."/>
            <person name="Usmani-Brown S."/>
            <person name="Bringaud F."/>
            <person name="Wincker P."/>
            <person name="Vivares C.P."/>
            <person name="Schwarz R.T."/>
            <person name="Schetters T.P."/>
            <person name="Krause P.J."/>
            <person name="Gorenflot A."/>
            <person name="Berry V."/>
            <person name="Barbe V."/>
            <person name="Ben Mamoun C."/>
        </authorList>
    </citation>
    <scope>NUCLEOTIDE SEQUENCE [LARGE SCALE GENOMIC DNA]</scope>
    <source>
        <strain evidence="2 3">RI</strain>
    </source>
</reference>